<name>A0A5M7BKC0_SACHI</name>
<keyword evidence="3" id="KW-1185">Reference proteome</keyword>
<gene>
    <name evidence="2" type="ORF">F1721_23795</name>
</gene>
<dbReference type="Proteomes" id="UP000323946">
    <property type="component" value="Unassembled WGS sequence"/>
</dbReference>
<feature type="region of interest" description="Disordered" evidence="1">
    <location>
        <begin position="104"/>
        <end position="207"/>
    </location>
</feature>
<organism evidence="2 3">
    <name type="scientific">Saccharopolyspora hirsuta</name>
    <dbReference type="NCBI Taxonomy" id="1837"/>
    <lineage>
        <taxon>Bacteria</taxon>
        <taxon>Bacillati</taxon>
        <taxon>Actinomycetota</taxon>
        <taxon>Actinomycetes</taxon>
        <taxon>Pseudonocardiales</taxon>
        <taxon>Pseudonocardiaceae</taxon>
        <taxon>Saccharopolyspora</taxon>
    </lineage>
</organism>
<accession>A0A5M7BKC0</accession>
<dbReference type="OrthoDB" id="3667681at2"/>
<feature type="compositionally biased region" description="Polar residues" evidence="1">
    <location>
        <begin position="301"/>
        <end position="312"/>
    </location>
</feature>
<feature type="region of interest" description="Disordered" evidence="1">
    <location>
        <begin position="282"/>
        <end position="312"/>
    </location>
</feature>
<reference evidence="2 3" key="1">
    <citation type="submission" date="2019-09" db="EMBL/GenBank/DDBJ databases">
        <title>Draft genome sequence of the thermophilic Saccharopolyspora hirsuta VKM Ac-666T.</title>
        <authorList>
            <person name="Lobastova T.G."/>
            <person name="Fokina V."/>
            <person name="Bragin E.Y."/>
            <person name="Shtratnikova V.Y."/>
            <person name="Starodumova I.P."/>
            <person name="Tarlachkov S.V."/>
            <person name="Donova M.V."/>
        </authorList>
    </citation>
    <scope>NUCLEOTIDE SEQUENCE [LARGE SCALE GENOMIC DNA]</scope>
    <source>
        <strain evidence="2 3">VKM Ac-666</strain>
    </source>
</reference>
<dbReference type="EMBL" id="VWPH01000011">
    <property type="protein sequence ID" value="KAA5830122.1"/>
    <property type="molecule type" value="Genomic_DNA"/>
</dbReference>
<evidence type="ECO:0000313" key="2">
    <source>
        <dbReference type="EMBL" id="KAA5830122.1"/>
    </source>
</evidence>
<protein>
    <submittedName>
        <fullName evidence="2">WXG100 family type VII secretion target</fullName>
    </submittedName>
</protein>
<evidence type="ECO:0000256" key="1">
    <source>
        <dbReference type="SAM" id="MobiDB-lite"/>
    </source>
</evidence>
<proteinExistence type="predicted"/>
<dbReference type="RefSeq" id="WP_150068976.1">
    <property type="nucleotide sequence ID" value="NZ_VWPH01000011.1"/>
</dbReference>
<evidence type="ECO:0000313" key="3">
    <source>
        <dbReference type="Proteomes" id="UP000323946"/>
    </source>
</evidence>
<dbReference type="AlphaFoldDB" id="A0A5M7BKC0"/>
<dbReference type="SMR" id="A0A5M7BKC0"/>
<sequence>MNQMYVDPEGLGRSSERYAKLQAHIQDLITNVDQLVSQYSKAFGTTDHGKKALESFQKGMDGYTQGLRGIADSLEYVELNLKSNSQLYAQARDNADDISASFQKSVLPDSAPPGQERGDSRSSVLPDSAPPGQERGDSRSSVLPDSAPPGQERGESKSPMHTSPRTELASKRLLGKGEAIEVPDAAPGEHVETRSPDMTSMLSMQPMKANEQLVVDGAPIKESQRVLAVRELPDGSVRFNAGEYSDIVPLDGVDVQFVDQDAPASAREHPVRDGERLFLVTEKPGGATPSDEDMYFESTADRTSSFYQHGPE</sequence>
<comment type="caution">
    <text evidence="2">The sequence shown here is derived from an EMBL/GenBank/DDBJ whole genome shotgun (WGS) entry which is preliminary data.</text>
</comment>